<feature type="compositionally biased region" description="Polar residues" evidence="4">
    <location>
        <begin position="98"/>
        <end position="107"/>
    </location>
</feature>
<dbReference type="Gene3D" id="1.10.10.10">
    <property type="entry name" value="Winged helix-like DNA-binding domain superfamily/Winged helix DNA-binding domain"/>
    <property type="match status" value="1"/>
</dbReference>
<dbReference type="PRINTS" id="PR00598">
    <property type="entry name" value="HTHMARR"/>
</dbReference>
<feature type="region of interest" description="Disordered" evidence="4">
    <location>
        <begin position="75"/>
        <end position="130"/>
    </location>
</feature>
<dbReference type="EMBL" id="CP071090">
    <property type="protein sequence ID" value="QSQ26547.1"/>
    <property type="molecule type" value="Genomic_DNA"/>
</dbReference>
<evidence type="ECO:0000256" key="1">
    <source>
        <dbReference type="ARBA" id="ARBA00023015"/>
    </source>
</evidence>
<dbReference type="PANTHER" id="PTHR42756">
    <property type="entry name" value="TRANSCRIPTIONAL REGULATOR, MARR"/>
    <property type="match status" value="1"/>
</dbReference>
<accession>A0ABX7P807</accession>
<sequence length="151" mass="17200">MQSKRKPRPWNPEATSAYWINRASRLLMRLHETRLRPLGFGMSQLPVLIALEEKGTLSQKVLAELAHVEQPTMAEMLGRMERDGVIRREPNPEDKRGSLSSLTSQSRARLPEAKEALLQGEDEATAGFTQQEKDLLRELLQRVVRNLETEG</sequence>
<feature type="domain" description="HTH marR-type" evidence="5">
    <location>
        <begin position="13"/>
        <end position="145"/>
    </location>
</feature>
<evidence type="ECO:0000256" key="3">
    <source>
        <dbReference type="ARBA" id="ARBA00023163"/>
    </source>
</evidence>
<feature type="compositionally biased region" description="Basic and acidic residues" evidence="4">
    <location>
        <begin position="78"/>
        <end position="97"/>
    </location>
</feature>
<evidence type="ECO:0000313" key="6">
    <source>
        <dbReference type="EMBL" id="QSQ26547.1"/>
    </source>
</evidence>
<dbReference type="InterPro" id="IPR000835">
    <property type="entry name" value="HTH_MarR-typ"/>
</dbReference>
<reference evidence="6 7" key="1">
    <citation type="submission" date="2021-02" db="EMBL/GenBank/DDBJ databases">
        <title>De Novo genome assembly of isolated myxobacteria.</title>
        <authorList>
            <person name="Stevens D.C."/>
        </authorList>
    </citation>
    <scope>NUCLEOTIDE SEQUENCE [LARGE SCALE GENOMIC DNA]</scope>
    <source>
        <strain evidence="7">SCPEA02</strain>
    </source>
</reference>
<dbReference type="RefSeq" id="WP_206728092.1">
    <property type="nucleotide sequence ID" value="NZ_CP071090.1"/>
</dbReference>
<evidence type="ECO:0000256" key="4">
    <source>
        <dbReference type="SAM" id="MobiDB-lite"/>
    </source>
</evidence>
<evidence type="ECO:0000313" key="7">
    <source>
        <dbReference type="Proteomes" id="UP000662747"/>
    </source>
</evidence>
<protein>
    <submittedName>
        <fullName evidence="6">MarR family transcriptional regulator</fullName>
    </submittedName>
</protein>
<dbReference type="SMART" id="SM00347">
    <property type="entry name" value="HTH_MARR"/>
    <property type="match status" value="1"/>
</dbReference>
<dbReference type="InterPro" id="IPR036390">
    <property type="entry name" value="WH_DNA-bd_sf"/>
</dbReference>
<dbReference type="SUPFAM" id="SSF46785">
    <property type="entry name" value="Winged helix' DNA-binding domain"/>
    <property type="match status" value="1"/>
</dbReference>
<name>A0ABX7P807_9BACT</name>
<dbReference type="Proteomes" id="UP000662747">
    <property type="component" value="Chromosome"/>
</dbReference>
<proteinExistence type="predicted"/>
<keyword evidence="1" id="KW-0805">Transcription regulation</keyword>
<keyword evidence="3" id="KW-0804">Transcription</keyword>
<evidence type="ECO:0000259" key="5">
    <source>
        <dbReference type="PROSITE" id="PS50995"/>
    </source>
</evidence>
<organism evidence="6 7">
    <name type="scientific">Pyxidicoccus parkwayensis</name>
    <dbReference type="NCBI Taxonomy" id="2813578"/>
    <lineage>
        <taxon>Bacteria</taxon>
        <taxon>Pseudomonadati</taxon>
        <taxon>Myxococcota</taxon>
        <taxon>Myxococcia</taxon>
        <taxon>Myxococcales</taxon>
        <taxon>Cystobacterineae</taxon>
        <taxon>Myxococcaceae</taxon>
        <taxon>Pyxidicoccus</taxon>
    </lineage>
</organism>
<keyword evidence="2" id="KW-0238">DNA-binding</keyword>
<dbReference type="Pfam" id="PF01047">
    <property type="entry name" value="MarR"/>
    <property type="match status" value="1"/>
</dbReference>
<dbReference type="PROSITE" id="PS50995">
    <property type="entry name" value="HTH_MARR_2"/>
    <property type="match status" value="1"/>
</dbReference>
<dbReference type="InterPro" id="IPR036388">
    <property type="entry name" value="WH-like_DNA-bd_sf"/>
</dbReference>
<gene>
    <name evidence="6" type="ORF">JY651_17135</name>
</gene>
<dbReference type="PANTHER" id="PTHR42756:SF1">
    <property type="entry name" value="TRANSCRIPTIONAL REPRESSOR OF EMRAB OPERON"/>
    <property type="match status" value="1"/>
</dbReference>
<evidence type="ECO:0000256" key="2">
    <source>
        <dbReference type="ARBA" id="ARBA00023125"/>
    </source>
</evidence>
<keyword evidence="7" id="KW-1185">Reference proteome</keyword>